<dbReference type="Gene3D" id="3.90.660.10">
    <property type="match status" value="1"/>
</dbReference>
<evidence type="ECO:0000313" key="8">
    <source>
        <dbReference type="EMBL" id="KIM93769.1"/>
    </source>
</evidence>
<feature type="binding site" evidence="5">
    <location>
        <position position="344"/>
    </location>
    <ligand>
        <name>substrate</name>
    </ligand>
</feature>
<proteinExistence type="inferred from homology"/>
<dbReference type="PANTHER" id="PTHR43563">
    <property type="entry name" value="AMINE OXIDASE"/>
    <property type="match status" value="1"/>
</dbReference>
<dbReference type="InterPro" id="IPR002937">
    <property type="entry name" value="Amino_oxidase"/>
</dbReference>
<evidence type="ECO:0000256" key="2">
    <source>
        <dbReference type="ARBA" id="ARBA00005995"/>
    </source>
</evidence>
<dbReference type="Proteomes" id="UP000054321">
    <property type="component" value="Unassembled WGS sequence"/>
</dbReference>
<evidence type="ECO:0000256" key="4">
    <source>
        <dbReference type="ARBA" id="ARBA00048448"/>
    </source>
</evidence>
<dbReference type="EC" id="1.4.3.-" evidence="6"/>
<keyword evidence="6" id="KW-0285">Flavoprotein</keyword>
<feature type="domain" description="Amine oxidase" evidence="7">
    <location>
        <begin position="14"/>
        <end position="451"/>
    </location>
</feature>
<keyword evidence="9" id="KW-1185">Reference proteome</keyword>
<feature type="binding site" evidence="5">
    <location>
        <position position="427"/>
    </location>
    <ligand>
        <name>FAD</name>
        <dbReference type="ChEBI" id="CHEBI:57692"/>
    </ligand>
</feature>
<protein>
    <recommendedName>
        <fullName evidence="6">Amine oxidase</fullName>
        <ecNumber evidence="6">1.4.3.-</ecNumber>
    </recommendedName>
</protein>
<dbReference type="PANTHER" id="PTHR43563:SF1">
    <property type="entry name" value="AMINE OXIDASE [FLAVIN-CONTAINING] B"/>
    <property type="match status" value="1"/>
</dbReference>
<gene>
    <name evidence="8" type="ORF">OIDMADRAFT_137462</name>
</gene>
<dbReference type="SUPFAM" id="SSF54373">
    <property type="entry name" value="FAD-linked reductases, C-terminal domain"/>
    <property type="match status" value="1"/>
</dbReference>
<dbReference type="Gene3D" id="1.10.405.10">
    <property type="entry name" value="Guanine Nucleotide Dissociation Inhibitor, domain 1"/>
    <property type="match status" value="1"/>
</dbReference>
<evidence type="ECO:0000256" key="3">
    <source>
        <dbReference type="ARBA" id="ARBA00023002"/>
    </source>
</evidence>
<dbReference type="EMBL" id="KN832893">
    <property type="protein sequence ID" value="KIM93769.1"/>
    <property type="molecule type" value="Genomic_DNA"/>
</dbReference>
<reference evidence="8 9" key="1">
    <citation type="submission" date="2014-04" db="EMBL/GenBank/DDBJ databases">
        <authorList>
            <consortium name="DOE Joint Genome Institute"/>
            <person name="Kuo A."/>
            <person name="Martino E."/>
            <person name="Perotto S."/>
            <person name="Kohler A."/>
            <person name="Nagy L.G."/>
            <person name="Floudas D."/>
            <person name="Copeland A."/>
            <person name="Barry K.W."/>
            <person name="Cichocki N."/>
            <person name="Veneault-Fourrey C."/>
            <person name="LaButti K."/>
            <person name="Lindquist E.A."/>
            <person name="Lipzen A."/>
            <person name="Lundell T."/>
            <person name="Morin E."/>
            <person name="Murat C."/>
            <person name="Sun H."/>
            <person name="Tunlid A."/>
            <person name="Henrissat B."/>
            <person name="Grigoriev I.V."/>
            <person name="Hibbett D.S."/>
            <person name="Martin F."/>
            <person name="Nordberg H.P."/>
            <person name="Cantor M.N."/>
            <person name="Hua S.X."/>
        </authorList>
    </citation>
    <scope>NUCLEOTIDE SEQUENCE [LARGE SCALE GENOMIC DNA]</scope>
    <source>
        <strain evidence="8 9">Zn</strain>
    </source>
</reference>
<dbReference type="STRING" id="913774.A0A0C3GR05"/>
<dbReference type="SUPFAM" id="SSF51905">
    <property type="entry name" value="FAD/NAD(P)-binding domain"/>
    <property type="match status" value="1"/>
</dbReference>
<dbReference type="InterPro" id="IPR050703">
    <property type="entry name" value="Flavin_MAO"/>
</dbReference>
<dbReference type="HOGENOM" id="CLU_004498_0_4_1"/>
<evidence type="ECO:0000256" key="1">
    <source>
        <dbReference type="ARBA" id="ARBA00001974"/>
    </source>
</evidence>
<name>A0A0C3GR05_OIDMZ</name>
<comment type="similarity">
    <text evidence="2 6">Belongs to the flavin monoamine oxidase family.</text>
</comment>
<comment type="catalytic activity">
    <reaction evidence="4">
        <text>a secondary aliphatic amine + O2 + H2O = a primary amine + an aldehyde + H2O2</text>
        <dbReference type="Rhea" id="RHEA:26414"/>
        <dbReference type="ChEBI" id="CHEBI:15377"/>
        <dbReference type="ChEBI" id="CHEBI:15379"/>
        <dbReference type="ChEBI" id="CHEBI:16240"/>
        <dbReference type="ChEBI" id="CHEBI:17478"/>
        <dbReference type="ChEBI" id="CHEBI:58855"/>
        <dbReference type="ChEBI" id="CHEBI:65296"/>
        <dbReference type="EC" id="1.4.3.4"/>
    </reaction>
</comment>
<feature type="binding site" evidence="5">
    <location>
        <begin position="33"/>
        <end position="34"/>
    </location>
    <ligand>
        <name>FAD</name>
        <dbReference type="ChEBI" id="CHEBI:57692"/>
    </ligand>
</feature>
<accession>A0A0C3GR05</accession>
<feature type="binding site" evidence="5">
    <location>
        <position position="234"/>
    </location>
    <ligand>
        <name>FAD</name>
        <dbReference type="ChEBI" id="CHEBI:57692"/>
    </ligand>
</feature>
<dbReference type="PRINTS" id="PR00757">
    <property type="entry name" value="AMINEOXDASEF"/>
</dbReference>
<dbReference type="GO" id="GO:0097621">
    <property type="term" value="F:monoamine oxidase activity"/>
    <property type="evidence" value="ECO:0007669"/>
    <property type="project" value="UniProtKB-EC"/>
</dbReference>
<dbReference type="InterPro" id="IPR036188">
    <property type="entry name" value="FAD/NAD-bd_sf"/>
</dbReference>
<dbReference type="InterPro" id="IPR001613">
    <property type="entry name" value="Flavin_amine_oxidase"/>
</dbReference>
<reference evidence="9" key="2">
    <citation type="submission" date="2015-01" db="EMBL/GenBank/DDBJ databases">
        <title>Evolutionary Origins and Diversification of the Mycorrhizal Mutualists.</title>
        <authorList>
            <consortium name="DOE Joint Genome Institute"/>
            <consortium name="Mycorrhizal Genomics Consortium"/>
            <person name="Kohler A."/>
            <person name="Kuo A."/>
            <person name="Nagy L.G."/>
            <person name="Floudas D."/>
            <person name="Copeland A."/>
            <person name="Barry K.W."/>
            <person name="Cichocki N."/>
            <person name="Veneault-Fourrey C."/>
            <person name="LaButti K."/>
            <person name="Lindquist E.A."/>
            <person name="Lipzen A."/>
            <person name="Lundell T."/>
            <person name="Morin E."/>
            <person name="Murat C."/>
            <person name="Riley R."/>
            <person name="Ohm R."/>
            <person name="Sun H."/>
            <person name="Tunlid A."/>
            <person name="Henrissat B."/>
            <person name="Grigoriev I.V."/>
            <person name="Hibbett D.S."/>
            <person name="Martin F."/>
        </authorList>
    </citation>
    <scope>NUCLEOTIDE SEQUENCE [LARGE SCALE GENOMIC DNA]</scope>
    <source>
        <strain evidence="9">Zn</strain>
    </source>
</reference>
<keyword evidence="6" id="KW-0274">FAD</keyword>
<keyword evidence="3 6" id="KW-0560">Oxidoreductase</keyword>
<organism evidence="8 9">
    <name type="scientific">Oidiodendron maius (strain Zn)</name>
    <dbReference type="NCBI Taxonomy" id="913774"/>
    <lineage>
        <taxon>Eukaryota</taxon>
        <taxon>Fungi</taxon>
        <taxon>Dikarya</taxon>
        <taxon>Ascomycota</taxon>
        <taxon>Pezizomycotina</taxon>
        <taxon>Leotiomycetes</taxon>
        <taxon>Leotiomycetes incertae sedis</taxon>
        <taxon>Myxotrichaceae</taxon>
        <taxon>Oidiodendron</taxon>
    </lineage>
</organism>
<dbReference type="Pfam" id="PF01593">
    <property type="entry name" value="Amino_oxidase"/>
    <property type="match status" value="1"/>
</dbReference>
<evidence type="ECO:0000313" key="9">
    <source>
        <dbReference type="Proteomes" id="UP000054321"/>
    </source>
</evidence>
<evidence type="ECO:0000256" key="6">
    <source>
        <dbReference type="RuleBase" id="RU362067"/>
    </source>
</evidence>
<dbReference type="AlphaFoldDB" id="A0A0C3GR05"/>
<dbReference type="OrthoDB" id="5046242at2759"/>
<comment type="cofactor">
    <cofactor evidence="1 6">
        <name>FAD</name>
        <dbReference type="ChEBI" id="CHEBI:57692"/>
    </cofactor>
</comment>
<sequence length="455" mass="50251">MTLYDCIIVGAGYAGLSAAKALKEANRTFLVLEARDRVGGRVITQRHDDGTYVDLGGSYLGKEQPRMYAFAKEFSVETFDASTAGKKILVYRDKQTPYKGLVPPLAIWELLDMHFLIKRFEKIAKTVNLDEPWKTDNAIYLDNITLAEWANQHCWTKAAREMMSLAAETIWGARMTEFSALHAFFYAKAGVDLTTLLTSKNGAQDQLIKGGAQTIADKIHAHLGDDAVHLSEPVLKIDQSSGETADGVVTVTTAKTSYQARHIIIAIPPPQVLRISFNPSLPHPRRCLLQHMPMGSYWKYLACYRNSFWRDSGLSGEAASPDGLISVVFDASPKGSEYSVLMAFVVGENARALSSQDSDKRKEMVLSALAAFYGDEAKNPFRLVEHTMMDEEYIGGCPVGTPAPGMWTTLGPWLRKPFYGVHWAGTETSSVWSGYMEGAVCSGQRAAREILSLKK</sequence>
<evidence type="ECO:0000256" key="5">
    <source>
        <dbReference type="PIRSR" id="PIRSR601613-1"/>
    </source>
</evidence>
<dbReference type="InParanoid" id="A0A0C3GR05"/>
<dbReference type="Gene3D" id="3.50.50.60">
    <property type="entry name" value="FAD/NAD(P)-binding domain"/>
    <property type="match status" value="1"/>
</dbReference>
<evidence type="ECO:0000259" key="7">
    <source>
        <dbReference type="Pfam" id="PF01593"/>
    </source>
</evidence>